<reference evidence="2" key="2">
    <citation type="submission" date="1999-03" db="EMBL/GenBank/DDBJ databases">
        <authorList>
            <person name="Theologis"/>
        </authorList>
    </citation>
    <scope>NUCLEOTIDE SEQUENCE</scope>
</reference>
<dbReference type="PIR" id="C86175">
    <property type="entry name" value="C86175"/>
</dbReference>
<reference key="3">
    <citation type="journal article" date="2000" name="Nature">
        <title>Sequence and analysis of chromosome 1 of the plant Arabidopsis thaliana.</title>
        <authorList>
            <person name="Theologis A."/>
            <person name="Ecker J.R."/>
            <person name="Palm C.J."/>
            <person name="Federspiel N.A."/>
            <person name="Kaul S."/>
            <person name="White O."/>
            <person name="Alonso J."/>
            <person name="Altafi H."/>
            <person name="Araujo R."/>
            <person name="Bowman C.L."/>
            <person name="Brooks S.Y."/>
            <person name="Buehler E."/>
            <person name="Chan A."/>
            <person name="Chao Q."/>
            <person name="Chen H."/>
            <person name="Cheuk R.F."/>
            <person name="Chin C.W."/>
            <person name="Chung M.K."/>
            <person name="Conn L."/>
            <person name="Conway A.B."/>
            <person name="Conway A.R."/>
            <person name="Creasy T.H."/>
            <person name="Dewar K."/>
            <person name="Dunn P."/>
            <person name="Etgu P."/>
            <person name="Feldblyum T.V."/>
            <person name="Feng J."/>
            <person name="Fong B."/>
            <person name="Fujii C.Y."/>
            <person name="Gill J.E."/>
            <person name="Goldsmith A.D."/>
            <person name="Haas B."/>
            <person name="Hansen N.F."/>
            <person name="Hughes B."/>
            <person name="Huizar L."/>
            <person name="Hunter J.L."/>
            <person name="Jenkins J."/>
            <person name="Johnson-Hopson C."/>
            <person name="Khan S."/>
            <person name="Khaykin E."/>
            <person name="Kim C.J."/>
            <person name="Koo H.L."/>
            <person name="Kremenetskaia I."/>
            <person name="Kurtz D.B."/>
            <person name="Kwan A."/>
            <person name="Lam B."/>
            <person name="Langin-Hooper S."/>
            <person name="Lee A."/>
            <person name="Lee J.M."/>
            <person name="Lenz C.A."/>
            <person name="Li J.H."/>
            <person name="Li Y."/>
            <person name="Lin X."/>
            <person name="Liu S.X."/>
            <person name="Liu Z.A."/>
            <person name="Luros J.S."/>
            <person name="Maiti R."/>
            <person name="Marziali A."/>
            <person name="Militscher J."/>
            <person name="Miranda M."/>
            <person name="Nguyen M."/>
            <person name="Nierman W.C."/>
            <person name="Osborne B.I."/>
            <person name="Pai G."/>
            <person name="Peterson J."/>
            <person name="Pham P.K."/>
            <person name="Rizzo M."/>
            <person name="Rooney T."/>
            <person name="Rowley D."/>
            <person name="Sakano H."/>
            <person name="Salzberg S.L."/>
            <person name="Schwartz J.R."/>
            <person name="Shinn P."/>
            <person name="Southwick A.M."/>
            <person name="Sun H."/>
            <person name="Tallon L.J."/>
            <person name="Tambunga G."/>
            <person name="Toriumi M.J."/>
            <person name="Town C.D."/>
            <person name="Utterback T."/>
            <person name="Van Aken S."/>
            <person name="Vaysberg M."/>
            <person name="Vysotskaia V.S."/>
            <person name="Walker M."/>
            <person name="Wu D."/>
            <person name="Yu G."/>
            <person name="Fraser C.M."/>
            <person name="Venter J.C."/>
            <person name="Davis R.W."/>
        </authorList>
    </citation>
    <scope>NUCLEOTIDE SEQUENCE [LARGE SCALE GENOMIC DNA]</scope>
    <source>
        <strain>cv. Columbia</strain>
    </source>
</reference>
<evidence type="ECO:0000313" key="2">
    <source>
        <dbReference type="EMBL" id="AAB70440.1"/>
    </source>
</evidence>
<evidence type="ECO:0000256" key="1">
    <source>
        <dbReference type="SAM" id="MobiDB-lite"/>
    </source>
</evidence>
<organism evidence="2">
    <name type="scientific">Arabidopsis thaliana</name>
    <name type="common">Mouse-ear cress</name>
    <dbReference type="NCBI Taxonomy" id="3702"/>
    <lineage>
        <taxon>Eukaryota</taxon>
        <taxon>Viridiplantae</taxon>
        <taxon>Streptophyta</taxon>
        <taxon>Embryophyta</taxon>
        <taxon>Tracheophyta</taxon>
        <taxon>Spermatophyta</taxon>
        <taxon>Magnoliopsida</taxon>
        <taxon>eudicotyledons</taxon>
        <taxon>Gunneridae</taxon>
        <taxon>Pentapetalae</taxon>
        <taxon>rosids</taxon>
        <taxon>malvids</taxon>
        <taxon>Brassicales</taxon>
        <taxon>Brassicaceae</taxon>
        <taxon>Camelineae</taxon>
        <taxon>Arabidopsis</taxon>
    </lineage>
</organism>
<feature type="region of interest" description="Disordered" evidence="1">
    <location>
        <begin position="1"/>
        <end position="23"/>
    </location>
</feature>
<dbReference type="AlphaFoldDB" id="O22689"/>
<name>O22689_ARATH</name>
<proteinExistence type="predicted"/>
<sequence length="42" mass="4797">MRHVDDSGQHSNGEMDQHSAARDAWSVTCVRQTIIDTRRSEI</sequence>
<reference evidence="2" key="1">
    <citation type="submission" date="1997-04" db="EMBL/GenBank/DDBJ databases">
        <title>The sequence of BAC F19P19 from Arabidopsis thaliana chromosome 1.</title>
        <authorList>
            <person name="Osborne B.I."/>
            <person name="Vysotskaia V.S."/>
            <person name="Schwartz J.R."/>
            <person name="Toriumi M."/>
            <person name="Yu G."/>
            <person name="Buehler E."/>
            <person name="Conway A.B."/>
            <person name="Conway A.R."/>
            <person name="Dewar K."/>
            <person name="Feng J."/>
            <person name="Kim C."/>
            <person name="Kurtz D."/>
            <person name="Li Y."/>
            <person name="Shinn P."/>
            <person name="Sun H."/>
            <person name="Davis R.W."/>
            <person name="Ecker J.R."/>
            <person name="Federspiel N.A."/>
            <person name="Theologis A."/>
        </authorList>
    </citation>
    <scope>NUCLEOTIDE SEQUENCE</scope>
</reference>
<gene>
    <name evidence="2" type="primary">F19P19.20</name>
</gene>
<protein>
    <submittedName>
        <fullName evidence="2">F19P19.20</fullName>
    </submittedName>
</protein>
<accession>O22689</accession>
<feature type="compositionally biased region" description="Basic and acidic residues" evidence="1">
    <location>
        <begin position="1"/>
        <end position="21"/>
    </location>
</feature>
<dbReference type="EMBL" id="AC000104">
    <property type="protein sequence ID" value="AAB70440.1"/>
    <property type="molecule type" value="Genomic_DNA"/>
</dbReference>